<accession>A0ACD5IV43</accession>
<proteinExistence type="predicted"/>
<organism evidence="1 2">
    <name type="scientific">Cronobacter turicensis</name>
    <dbReference type="NCBI Taxonomy" id="413502"/>
    <lineage>
        <taxon>Bacteria</taxon>
        <taxon>Pseudomonadati</taxon>
        <taxon>Pseudomonadota</taxon>
        <taxon>Gammaproteobacteria</taxon>
        <taxon>Enterobacterales</taxon>
        <taxon>Enterobacteriaceae</taxon>
        <taxon>Cronobacter</taxon>
    </lineage>
</organism>
<reference evidence="1" key="1">
    <citation type="submission" date="2025-05" db="EMBL/GenBank/DDBJ databases">
        <title>FDA Reference Genome datasets for Cronobacter.</title>
        <authorList>
            <person name="Gopinath G.R."/>
        </authorList>
    </citation>
    <scope>NUCLEOTIDE SEQUENCE</scope>
    <source>
        <strain evidence="1">MOD1-Sh41s</strain>
    </source>
</reference>
<protein>
    <submittedName>
        <fullName evidence="1">Uncharacterized protein</fullName>
    </submittedName>
</protein>
<evidence type="ECO:0000313" key="2">
    <source>
        <dbReference type="Proteomes" id="UP000244623"/>
    </source>
</evidence>
<evidence type="ECO:0000313" key="1">
    <source>
        <dbReference type="EMBL" id="XSF55428.1"/>
    </source>
</evidence>
<dbReference type="EMBL" id="CP187984">
    <property type="protein sequence ID" value="XSF55428.1"/>
    <property type="molecule type" value="Genomic_DNA"/>
</dbReference>
<name>A0ACD5IV43_9ENTR</name>
<dbReference type="Proteomes" id="UP000244623">
    <property type="component" value="Chromosome"/>
</dbReference>
<gene>
    <name evidence="1" type="ORF">BS411_005825</name>
</gene>
<sequence length="89" mass="10140">MLFSLFKNAAIVRRSLLPGYTENAPGGFDKFRQSKCANWQSWACSTEKTVKIAAKMRRSAIDISGRLYRSPSLPPEQHRIFHLVLTGRE</sequence>